<dbReference type="OrthoDB" id="3261168at2"/>
<feature type="transmembrane region" description="Helical" evidence="1">
    <location>
        <begin position="67"/>
        <end position="85"/>
    </location>
</feature>
<gene>
    <name evidence="2" type="ORF">SAMN05216410_0230</name>
</gene>
<evidence type="ECO:0000256" key="1">
    <source>
        <dbReference type="SAM" id="Phobius"/>
    </source>
</evidence>
<sequence>MTLNFLALATCVVVVAFLVMLLRTRRIKEKYAAAWLLLATAVCVVAAFPRALAWLASITGVSTPSNLLFAAALAVLFGVCIQLSVELSTAEEETRTLAEEIAMLRLDFERLGADPSWPEMGHIPEKED</sequence>
<keyword evidence="1" id="KW-1133">Transmembrane helix</keyword>
<dbReference type="STRING" id="1814289.SAMN05216410_0230"/>
<evidence type="ECO:0000313" key="2">
    <source>
        <dbReference type="EMBL" id="SDD82662.1"/>
    </source>
</evidence>
<feature type="transmembrane region" description="Helical" evidence="1">
    <location>
        <begin position="6"/>
        <end position="22"/>
    </location>
</feature>
<evidence type="ECO:0008006" key="4">
    <source>
        <dbReference type="Google" id="ProtNLM"/>
    </source>
</evidence>
<keyword evidence="3" id="KW-1185">Reference proteome</keyword>
<reference evidence="2 3" key="1">
    <citation type="submission" date="2016-09" db="EMBL/GenBank/DDBJ databases">
        <authorList>
            <person name="Capua I."/>
            <person name="De Benedictis P."/>
            <person name="Joannis T."/>
            <person name="Lombin L.H."/>
            <person name="Cattoli G."/>
        </authorList>
    </citation>
    <scope>NUCLEOTIDE SEQUENCE [LARGE SCALE GENOMIC DNA]</scope>
    <source>
        <strain evidence="2 3">ISLP-3</strain>
    </source>
</reference>
<keyword evidence="1" id="KW-0812">Transmembrane</keyword>
<name>A0A1G6XXB2_9MICO</name>
<dbReference type="Pfam" id="PF10066">
    <property type="entry name" value="DUF2304"/>
    <property type="match status" value="1"/>
</dbReference>
<dbReference type="EMBL" id="FMYH01000012">
    <property type="protein sequence ID" value="SDD82662.1"/>
    <property type="molecule type" value="Genomic_DNA"/>
</dbReference>
<organism evidence="2 3">
    <name type="scientific">Sanguibacter gelidistatuariae</name>
    <dbReference type="NCBI Taxonomy" id="1814289"/>
    <lineage>
        <taxon>Bacteria</taxon>
        <taxon>Bacillati</taxon>
        <taxon>Actinomycetota</taxon>
        <taxon>Actinomycetes</taxon>
        <taxon>Micrococcales</taxon>
        <taxon>Sanguibacteraceae</taxon>
        <taxon>Sanguibacter</taxon>
    </lineage>
</organism>
<feature type="transmembrane region" description="Helical" evidence="1">
    <location>
        <begin position="34"/>
        <end position="55"/>
    </location>
</feature>
<accession>A0A1G6XXB2</accession>
<dbReference type="Proteomes" id="UP000199039">
    <property type="component" value="Unassembled WGS sequence"/>
</dbReference>
<protein>
    <recommendedName>
        <fullName evidence="4">DUF2304 domain-containing protein</fullName>
    </recommendedName>
</protein>
<dbReference type="InterPro" id="IPR019277">
    <property type="entry name" value="DUF2304"/>
</dbReference>
<proteinExistence type="predicted"/>
<dbReference type="RefSeq" id="WP_093186809.1">
    <property type="nucleotide sequence ID" value="NZ_FMYH01000012.1"/>
</dbReference>
<dbReference type="AlphaFoldDB" id="A0A1G6XXB2"/>
<keyword evidence="1" id="KW-0472">Membrane</keyword>
<evidence type="ECO:0000313" key="3">
    <source>
        <dbReference type="Proteomes" id="UP000199039"/>
    </source>
</evidence>